<proteinExistence type="predicted"/>
<name>A0AAV9UIH7_9PEZI</name>
<organism evidence="2 3">
    <name type="scientific">Orbilia blumenaviensis</name>
    <dbReference type="NCBI Taxonomy" id="1796055"/>
    <lineage>
        <taxon>Eukaryota</taxon>
        <taxon>Fungi</taxon>
        <taxon>Dikarya</taxon>
        <taxon>Ascomycota</taxon>
        <taxon>Pezizomycotina</taxon>
        <taxon>Orbiliomycetes</taxon>
        <taxon>Orbiliales</taxon>
        <taxon>Orbiliaceae</taxon>
        <taxon>Orbilia</taxon>
    </lineage>
</organism>
<feature type="compositionally biased region" description="Polar residues" evidence="1">
    <location>
        <begin position="54"/>
        <end position="76"/>
    </location>
</feature>
<sequence length="418" mass="48058">MAYETSSKERAGQKREVTDRTSRRPVYHETVAASDVGFMVKGMENVGLEGNDLLKTQTSGGNRQETTGIDQRSSGARQPGKEPHDSGKTGQENASDKRQGVSRILAMFKLPVSLEIRYHRFPTGRSKERSMALQLGPKISDRMSHDGYISFEEEEEEGSEAEFKEEEEEEKEEEEDGDYDEEEEEGDGDYDYDEEEFDYDENDENELEVEKLQFFWKRSLIKIKEEKWERAEKYYRAALSIIDAARSRPRLKRLISKINYDDSPHRGRINFEVQAAYLSFGLAGAQLEQKKASEVLETLSKLPIEIVDGMKGRSFAEELNARAYYQLGDYKEARHRCRRAIKLRKEPIGHPRKAKTIELMIDILEKIEGRDGTERAFYKSMLQSDPGVDTGSDHDEDTQVVPSPVDRKGGKAKRRRRD</sequence>
<dbReference type="Gene3D" id="1.25.40.10">
    <property type="entry name" value="Tetratricopeptide repeat domain"/>
    <property type="match status" value="1"/>
</dbReference>
<feature type="compositionally biased region" description="Basic and acidic residues" evidence="1">
    <location>
        <begin position="1"/>
        <end position="22"/>
    </location>
</feature>
<feature type="region of interest" description="Disordered" evidence="1">
    <location>
        <begin position="50"/>
        <end position="100"/>
    </location>
</feature>
<reference evidence="2 3" key="1">
    <citation type="submission" date="2019-10" db="EMBL/GenBank/DDBJ databases">
        <authorList>
            <person name="Palmer J.M."/>
        </authorList>
    </citation>
    <scope>NUCLEOTIDE SEQUENCE [LARGE SCALE GENOMIC DNA]</scope>
    <source>
        <strain evidence="2 3">TWF730</strain>
    </source>
</reference>
<dbReference type="InterPro" id="IPR011990">
    <property type="entry name" value="TPR-like_helical_dom_sf"/>
</dbReference>
<dbReference type="EMBL" id="JAVHNS010000010">
    <property type="protein sequence ID" value="KAK6341986.1"/>
    <property type="molecule type" value="Genomic_DNA"/>
</dbReference>
<comment type="caution">
    <text evidence="2">The sequence shown here is derived from an EMBL/GenBank/DDBJ whole genome shotgun (WGS) entry which is preliminary data.</text>
</comment>
<protein>
    <submittedName>
        <fullName evidence="2">Uncharacterized protein</fullName>
    </submittedName>
</protein>
<evidence type="ECO:0000313" key="2">
    <source>
        <dbReference type="EMBL" id="KAK6341986.1"/>
    </source>
</evidence>
<gene>
    <name evidence="2" type="ORF">TWF730_001467</name>
</gene>
<feature type="region of interest" description="Disordered" evidence="1">
    <location>
        <begin position="381"/>
        <end position="418"/>
    </location>
</feature>
<evidence type="ECO:0000256" key="1">
    <source>
        <dbReference type="SAM" id="MobiDB-lite"/>
    </source>
</evidence>
<accession>A0AAV9UIH7</accession>
<evidence type="ECO:0000313" key="3">
    <source>
        <dbReference type="Proteomes" id="UP001373714"/>
    </source>
</evidence>
<dbReference type="Proteomes" id="UP001373714">
    <property type="component" value="Unassembled WGS sequence"/>
</dbReference>
<keyword evidence="3" id="KW-1185">Reference proteome</keyword>
<dbReference type="SUPFAM" id="SSF48452">
    <property type="entry name" value="TPR-like"/>
    <property type="match status" value="1"/>
</dbReference>
<feature type="region of interest" description="Disordered" evidence="1">
    <location>
        <begin position="151"/>
        <end position="203"/>
    </location>
</feature>
<dbReference type="AlphaFoldDB" id="A0AAV9UIH7"/>
<feature type="region of interest" description="Disordered" evidence="1">
    <location>
        <begin position="1"/>
        <end position="28"/>
    </location>
</feature>